<evidence type="ECO:0000256" key="5">
    <source>
        <dbReference type="SAM" id="MobiDB-lite"/>
    </source>
</evidence>
<dbReference type="InterPro" id="IPR036880">
    <property type="entry name" value="Kunitz_BPTI_sf"/>
</dbReference>
<evidence type="ECO:0000259" key="6">
    <source>
        <dbReference type="PROSITE" id="PS50279"/>
    </source>
</evidence>
<evidence type="ECO:0000313" key="7">
    <source>
        <dbReference type="EMBL" id="KAK3093528.1"/>
    </source>
</evidence>
<keyword evidence="4" id="KW-1015">Disulfide bond</keyword>
<feature type="domain" description="BPTI/Kunitz inhibitor" evidence="6">
    <location>
        <begin position="1"/>
        <end position="50"/>
    </location>
</feature>
<name>A0AA88Y783_PINIB</name>
<dbReference type="InterPro" id="IPR050098">
    <property type="entry name" value="TFPI/VKTCI-like"/>
</dbReference>
<reference evidence="7" key="1">
    <citation type="submission" date="2019-08" db="EMBL/GenBank/DDBJ databases">
        <title>The improved chromosome-level genome for the pearl oyster Pinctada fucata martensii using PacBio sequencing and Hi-C.</title>
        <authorList>
            <person name="Zheng Z."/>
        </authorList>
    </citation>
    <scope>NUCLEOTIDE SEQUENCE</scope>
    <source>
        <strain evidence="7">ZZ-2019</strain>
        <tissue evidence="7">Adductor muscle</tissue>
    </source>
</reference>
<keyword evidence="8" id="KW-1185">Reference proteome</keyword>
<feature type="region of interest" description="Disordered" evidence="5">
    <location>
        <begin position="336"/>
        <end position="360"/>
    </location>
</feature>
<dbReference type="InterPro" id="IPR002223">
    <property type="entry name" value="Kunitz_BPTI"/>
</dbReference>
<comment type="subcellular location">
    <subcellularLocation>
        <location evidence="1">Secreted</location>
    </subcellularLocation>
</comment>
<dbReference type="InterPro" id="IPR020901">
    <property type="entry name" value="Prtase_inh_Kunz-CS"/>
</dbReference>
<evidence type="ECO:0000256" key="2">
    <source>
        <dbReference type="ARBA" id="ARBA00022525"/>
    </source>
</evidence>
<protein>
    <recommendedName>
        <fullName evidence="6">BPTI/Kunitz inhibitor domain-containing protein</fullName>
    </recommendedName>
</protein>
<feature type="compositionally biased region" description="Low complexity" evidence="5">
    <location>
        <begin position="346"/>
        <end position="358"/>
    </location>
</feature>
<dbReference type="Pfam" id="PF00014">
    <property type="entry name" value="Kunitz_BPTI"/>
    <property type="match status" value="2"/>
</dbReference>
<dbReference type="SMART" id="SM00131">
    <property type="entry name" value="KU"/>
    <property type="match status" value="2"/>
</dbReference>
<dbReference type="GO" id="GO:0005615">
    <property type="term" value="C:extracellular space"/>
    <property type="evidence" value="ECO:0007669"/>
    <property type="project" value="TreeGrafter"/>
</dbReference>
<feature type="domain" description="BPTI/Kunitz inhibitor" evidence="6">
    <location>
        <begin position="52"/>
        <end position="101"/>
    </location>
</feature>
<comment type="caution">
    <text evidence="7">The sequence shown here is derived from an EMBL/GenBank/DDBJ whole genome shotgun (WGS) entry which is preliminary data.</text>
</comment>
<sequence length="510" mass="50431">MLPTVPGNCFAYIPGFSYDPMSGKCEQFIYSGCGGNHNRFRTRQDCIKSCACHMPPEVGPCSRRPAWFYNPEKGCCEKYAQGGCPGNGNAFGSYQECKNMCAGTTSGVVLPLGSNWGSQQTVQFDLERRSSPAEYFMSYRVPKAVWLHNERVDLNRMNPNVRNFMRVVTSSGKTQVPGIQTQSTWRSMPVPVGGAISRQITSSGGMQPVGGFVRSGSVSSSSGMMPSGGAMGVFSGMQTSGGTAGGMMPVGGSMSGFSVGGEGMSDIHNPGSDVHMPGTPYDIMDAHSGARHPNAASGTGMGGSFGSSPMGGGMGMVSGGSSMGTSSGMGGSFRGAPGGGGGSQGMGMVSGASSMGASSGMGGSLRGIPAGGGRGNGMAILPAAGGSIGAGGGGGGAVSDIHFPGSSNDIIDAHSGAMHPNAGASSRIGSNRRIGIGSGMGGGGSMVRGGGGGGGGGGMRMMGGSNSMMRPGGGSMGGGRMVPRSSIVSGGGPSGGIMSRGSMSGGGLRA</sequence>
<dbReference type="PANTHER" id="PTHR10083">
    <property type="entry name" value="KUNITZ-TYPE PROTEASE INHIBITOR-RELATED"/>
    <property type="match status" value="1"/>
</dbReference>
<dbReference type="Proteomes" id="UP001186944">
    <property type="component" value="Unassembled WGS sequence"/>
</dbReference>
<keyword evidence="2" id="KW-0964">Secreted</keyword>
<feature type="compositionally biased region" description="Gly residues" evidence="5">
    <location>
        <begin position="336"/>
        <end position="345"/>
    </location>
</feature>
<evidence type="ECO:0000313" key="8">
    <source>
        <dbReference type="Proteomes" id="UP001186944"/>
    </source>
</evidence>
<dbReference type="SUPFAM" id="SSF57362">
    <property type="entry name" value="BPTI-like"/>
    <property type="match status" value="2"/>
</dbReference>
<dbReference type="EMBL" id="VSWD01000009">
    <property type="protein sequence ID" value="KAK3093528.1"/>
    <property type="molecule type" value="Genomic_DNA"/>
</dbReference>
<dbReference type="PANTHER" id="PTHR10083:SF217">
    <property type="entry name" value="BOOPHILIN-H2"/>
    <property type="match status" value="1"/>
</dbReference>
<evidence type="ECO:0000256" key="4">
    <source>
        <dbReference type="ARBA" id="ARBA00023157"/>
    </source>
</evidence>
<proteinExistence type="predicted"/>
<evidence type="ECO:0000256" key="1">
    <source>
        <dbReference type="ARBA" id="ARBA00004613"/>
    </source>
</evidence>
<dbReference type="GO" id="GO:0004867">
    <property type="term" value="F:serine-type endopeptidase inhibitor activity"/>
    <property type="evidence" value="ECO:0007669"/>
    <property type="project" value="InterPro"/>
</dbReference>
<feature type="region of interest" description="Disordered" evidence="5">
    <location>
        <begin position="489"/>
        <end position="510"/>
    </location>
</feature>
<keyword evidence="3" id="KW-0800">Toxin</keyword>
<gene>
    <name evidence="7" type="ORF">FSP39_016809</name>
</gene>
<dbReference type="PROSITE" id="PS00280">
    <property type="entry name" value="BPTI_KUNITZ_1"/>
    <property type="match status" value="1"/>
</dbReference>
<organism evidence="7 8">
    <name type="scientific">Pinctada imbricata</name>
    <name type="common">Atlantic pearl-oyster</name>
    <name type="synonym">Pinctada martensii</name>
    <dbReference type="NCBI Taxonomy" id="66713"/>
    <lineage>
        <taxon>Eukaryota</taxon>
        <taxon>Metazoa</taxon>
        <taxon>Spiralia</taxon>
        <taxon>Lophotrochozoa</taxon>
        <taxon>Mollusca</taxon>
        <taxon>Bivalvia</taxon>
        <taxon>Autobranchia</taxon>
        <taxon>Pteriomorphia</taxon>
        <taxon>Pterioida</taxon>
        <taxon>Pterioidea</taxon>
        <taxon>Pteriidae</taxon>
        <taxon>Pinctada</taxon>
    </lineage>
</organism>
<dbReference type="PROSITE" id="PS50279">
    <property type="entry name" value="BPTI_KUNITZ_2"/>
    <property type="match status" value="2"/>
</dbReference>
<evidence type="ECO:0000256" key="3">
    <source>
        <dbReference type="ARBA" id="ARBA00022656"/>
    </source>
</evidence>
<dbReference type="AlphaFoldDB" id="A0AA88Y783"/>
<dbReference type="CDD" id="cd00109">
    <property type="entry name" value="Kunitz-type"/>
    <property type="match status" value="2"/>
</dbReference>
<dbReference type="Gene3D" id="4.10.410.10">
    <property type="entry name" value="Pancreatic trypsin inhibitor Kunitz domain"/>
    <property type="match status" value="2"/>
</dbReference>
<accession>A0AA88Y783</accession>
<dbReference type="PRINTS" id="PR00759">
    <property type="entry name" value="BASICPTASE"/>
</dbReference>